<evidence type="ECO:0000256" key="7">
    <source>
        <dbReference type="ARBA" id="ARBA00022884"/>
    </source>
</evidence>
<dbReference type="Gene3D" id="3.30.70.330">
    <property type="match status" value="3"/>
</dbReference>
<keyword evidence="8" id="KW-0539">Nucleus</keyword>
<dbReference type="Proteomes" id="UP000694546">
    <property type="component" value="Chromosome 14"/>
</dbReference>
<dbReference type="CDD" id="cd12639">
    <property type="entry name" value="RRM3_CELF3_4_5_6"/>
    <property type="match status" value="1"/>
</dbReference>
<evidence type="ECO:0000256" key="8">
    <source>
        <dbReference type="ARBA" id="ARBA00023242"/>
    </source>
</evidence>
<dbReference type="CDD" id="cd12632">
    <property type="entry name" value="RRM1_CELF3_4_5_6"/>
    <property type="match status" value="1"/>
</dbReference>
<evidence type="ECO:0000256" key="1">
    <source>
        <dbReference type="ARBA" id="ARBA00004123"/>
    </source>
</evidence>
<dbReference type="InterPro" id="IPR035979">
    <property type="entry name" value="RBD_domain_sf"/>
</dbReference>
<keyword evidence="6" id="KW-0677">Repeat</keyword>
<dbReference type="GeneTree" id="ENSGT00940000154201"/>
<reference evidence="11" key="2">
    <citation type="submission" date="2025-09" db="UniProtKB">
        <authorList>
            <consortium name="Ensembl"/>
        </authorList>
    </citation>
    <scope>IDENTIFICATION</scope>
</reference>
<dbReference type="PROSITE" id="PS50102">
    <property type="entry name" value="RRM"/>
    <property type="match status" value="3"/>
</dbReference>
<evidence type="ECO:0000256" key="3">
    <source>
        <dbReference type="ARBA" id="ARBA00009621"/>
    </source>
</evidence>
<dbReference type="GO" id="GO:0005634">
    <property type="term" value="C:nucleus"/>
    <property type="evidence" value="ECO:0007669"/>
    <property type="project" value="UniProtKB-SubCell"/>
</dbReference>
<evidence type="ECO:0000256" key="9">
    <source>
        <dbReference type="PROSITE-ProRule" id="PRU00176"/>
    </source>
</evidence>
<feature type="domain" description="RRM" evidence="10">
    <location>
        <begin position="95"/>
        <end position="175"/>
    </location>
</feature>
<feature type="domain" description="RRM" evidence="10">
    <location>
        <begin position="7"/>
        <end position="88"/>
    </location>
</feature>
<feature type="domain" description="RRM" evidence="10">
    <location>
        <begin position="352"/>
        <end position="430"/>
    </location>
</feature>
<keyword evidence="5" id="KW-0507">mRNA processing</keyword>
<dbReference type="InterPro" id="IPR012677">
    <property type="entry name" value="Nucleotide-bd_a/b_plait_sf"/>
</dbReference>
<dbReference type="InterPro" id="IPR000504">
    <property type="entry name" value="RRM_dom"/>
</dbReference>
<dbReference type="SMART" id="SM00360">
    <property type="entry name" value="RRM"/>
    <property type="match status" value="3"/>
</dbReference>
<reference evidence="11" key="1">
    <citation type="submission" date="2025-08" db="UniProtKB">
        <authorList>
            <consortium name="Ensembl"/>
        </authorList>
    </citation>
    <scope>IDENTIFICATION</scope>
</reference>
<proteinExistence type="inferred from homology"/>
<dbReference type="GO" id="GO:0005737">
    <property type="term" value="C:cytoplasm"/>
    <property type="evidence" value="ECO:0007669"/>
    <property type="project" value="UniProtKB-SubCell"/>
</dbReference>
<evidence type="ECO:0000256" key="4">
    <source>
        <dbReference type="ARBA" id="ARBA00022490"/>
    </source>
</evidence>
<dbReference type="GO" id="GO:0006397">
    <property type="term" value="P:mRNA processing"/>
    <property type="evidence" value="ECO:0007669"/>
    <property type="project" value="UniProtKB-KW"/>
</dbReference>
<comment type="similarity">
    <text evidence="3">Belongs to the CELF/BRUNOL family.</text>
</comment>
<keyword evidence="7 9" id="KW-0694">RNA-binding</keyword>
<name>A0A8C5AT46_GADMO</name>
<dbReference type="Ensembl" id="ENSGMOT00000056069.1">
    <property type="protein sequence ID" value="ENSGMOP00000036276.1"/>
    <property type="gene ID" value="ENSGMOG00000003903.2"/>
</dbReference>
<evidence type="ECO:0000313" key="11">
    <source>
        <dbReference type="Ensembl" id="ENSGMOP00000036276.1"/>
    </source>
</evidence>
<keyword evidence="12" id="KW-1185">Reference proteome</keyword>
<dbReference type="CDD" id="cd12635">
    <property type="entry name" value="RRM2_CELF3_4_5_6"/>
    <property type="match status" value="1"/>
</dbReference>
<keyword evidence="4" id="KW-0963">Cytoplasm</keyword>
<dbReference type="PANTHER" id="PTHR24012">
    <property type="entry name" value="RNA BINDING PROTEIN"/>
    <property type="match status" value="1"/>
</dbReference>
<dbReference type="AlphaFoldDB" id="A0A8C5AT46"/>
<evidence type="ECO:0000259" key="10">
    <source>
        <dbReference type="PROSITE" id="PS50102"/>
    </source>
</evidence>
<protein>
    <recommendedName>
        <fullName evidence="10">RRM domain-containing protein</fullName>
    </recommendedName>
</protein>
<evidence type="ECO:0000256" key="2">
    <source>
        <dbReference type="ARBA" id="ARBA00004496"/>
    </source>
</evidence>
<comment type="subcellular location">
    <subcellularLocation>
        <location evidence="2">Cytoplasm</location>
    </subcellularLocation>
    <subcellularLocation>
        <location evidence="1">Nucleus</location>
    </subcellularLocation>
</comment>
<evidence type="ECO:0000256" key="6">
    <source>
        <dbReference type="ARBA" id="ARBA00022737"/>
    </source>
</evidence>
<evidence type="ECO:0000256" key="5">
    <source>
        <dbReference type="ARBA" id="ARBA00022664"/>
    </source>
</evidence>
<sequence>MKDHDAIKLFIGQIPRNLEEKDLKPLFEEFGKIYELTVLKDRFTGMHKGCAFLTYCARESALKAQSALHEQKTLPGMNRPIQVKPADSEGRGEDRKLFVGMLGKQQAEEDVRRLFETFGQIEECTVLRGPDGASKGCAFVKFSSHAEAQAAINSLHGGQTMPGASSSLVVKFADTDKERTLRRMHQMAGQLGIFSPMTIQFGTYGAYSHAMMQQQAALMAASQGSYLNPMAAIAAAQMQQMAAFNVNGLVATPMTPSSGASTPPGINASAVPSIAAPIGVNGFSTLPPQSNGQPNSEPIYTNGIHPYPAQSPTVTDPLQQAYAGVQHYAGDLSLLTISFQQPSLTSPWPEGCNLFIYHLPQEFGDTELMQMFLPFGNVISAKVFVDRATNQSKCFGFVSFDNPSSAQAAIQAMNGFQIGMKRLKVQLKRPKDANRPY</sequence>
<dbReference type="InterPro" id="IPR034648">
    <property type="entry name" value="CELF3/4/5/6_RRM1"/>
</dbReference>
<dbReference type="SUPFAM" id="SSF54928">
    <property type="entry name" value="RNA-binding domain, RBD"/>
    <property type="match status" value="2"/>
</dbReference>
<accession>A0A8C5AT46</accession>
<dbReference type="Pfam" id="PF00076">
    <property type="entry name" value="RRM_1"/>
    <property type="match status" value="3"/>
</dbReference>
<evidence type="ECO:0000313" key="12">
    <source>
        <dbReference type="Proteomes" id="UP000694546"/>
    </source>
</evidence>
<dbReference type="GO" id="GO:0003723">
    <property type="term" value="F:RNA binding"/>
    <property type="evidence" value="ECO:0007669"/>
    <property type="project" value="UniProtKB-UniRule"/>
</dbReference>
<organism evidence="11 12">
    <name type="scientific">Gadus morhua</name>
    <name type="common">Atlantic cod</name>
    <dbReference type="NCBI Taxonomy" id="8049"/>
    <lineage>
        <taxon>Eukaryota</taxon>
        <taxon>Metazoa</taxon>
        <taxon>Chordata</taxon>
        <taxon>Craniata</taxon>
        <taxon>Vertebrata</taxon>
        <taxon>Euteleostomi</taxon>
        <taxon>Actinopterygii</taxon>
        <taxon>Neopterygii</taxon>
        <taxon>Teleostei</taxon>
        <taxon>Neoteleostei</taxon>
        <taxon>Acanthomorphata</taxon>
        <taxon>Zeiogadaria</taxon>
        <taxon>Gadariae</taxon>
        <taxon>Gadiformes</taxon>
        <taxon>Gadoidei</taxon>
        <taxon>Gadidae</taxon>
        <taxon>Gadus</taxon>
    </lineage>
</organism>